<reference evidence="12 13" key="1">
    <citation type="submission" date="2017-12" db="EMBL/GenBank/DDBJ databases">
        <title>Sequencing the genomes of 1000 Actinobacteria strains.</title>
        <authorList>
            <person name="Klenk H.-P."/>
        </authorList>
    </citation>
    <scope>NUCLEOTIDE SEQUENCE [LARGE SCALE GENOMIC DNA]</scope>
    <source>
        <strain evidence="12 13">DSM 12806</strain>
    </source>
</reference>
<organism evidence="12 13">
    <name type="scientific">Phycicoccus duodecadis</name>
    <dbReference type="NCBI Taxonomy" id="173053"/>
    <lineage>
        <taxon>Bacteria</taxon>
        <taxon>Bacillati</taxon>
        <taxon>Actinomycetota</taxon>
        <taxon>Actinomycetes</taxon>
        <taxon>Micrococcales</taxon>
        <taxon>Intrasporangiaceae</taxon>
        <taxon>Phycicoccus</taxon>
    </lineage>
</organism>
<dbReference type="Gene3D" id="1.20.5.1930">
    <property type="match status" value="1"/>
</dbReference>
<name>A0A2N3YMF6_9MICO</name>
<dbReference type="InterPro" id="IPR036890">
    <property type="entry name" value="HATPase_C_sf"/>
</dbReference>
<feature type="transmembrane region" description="Helical" evidence="9">
    <location>
        <begin position="134"/>
        <end position="153"/>
    </location>
</feature>
<keyword evidence="7" id="KW-0067">ATP-binding</keyword>
<dbReference type="InterPro" id="IPR050482">
    <property type="entry name" value="Sensor_HK_TwoCompSys"/>
</dbReference>
<feature type="domain" description="Histidine kinase/HSP90-like ATPase" evidence="11">
    <location>
        <begin position="569"/>
        <end position="658"/>
    </location>
</feature>
<dbReference type="PANTHER" id="PTHR24421:SF10">
    <property type="entry name" value="NITRATE_NITRITE SENSOR PROTEIN NARQ"/>
    <property type="match status" value="1"/>
</dbReference>
<feature type="transmembrane region" description="Helical" evidence="9">
    <location>
        <begin position="218"/>
        <end position="239"/>
    </location>
</feature>
<dbReference type="InterPro" id="IPR003594">
    <property type="entry name" value="HATPase_dom"/>
</dbReference>
<dbReference type="EC" id="2.7.13.3" evidence="2"/>
<dbReference type="SUPFAM" id="SSF55874">
    <property type="entry name" value="ATPase domain of HSP90 chaperone/DNA topoisomerase II/histidine kinase"/>
    <property type="match status" value="1"/>
</dbReference>
<keyword evidence="9" id="KW-0472">Membrane</keyword>
<keyword evidence="5" id="KW-0547">Nucleotide-binding</keyword>
<evidence type="ECO:0000256" key="4">
    <source>
        <dbReference type="ARBA" id="ARBA00022679"/>
    </source>
</evidence>
<keyword evidence="4" id="KW-0808">Transferase</keyword>
<keyword evidence="8" id="KW-0902">Two-component regulatory system</keyword>
<dbReference type="Pfam" id="PF07730">
    <property type="entry name" value="HisKA_3"/>
    <property type="match status" value="1"/>
</dbReference>
<feature type="chain" id="PRO_5014885086" description="histidine kinase" evidence="10">
    <location>
        <begin position="20"/>
        <end position="658"/>
    </location>
</feature>
<gene>
    <name evidence="12" type="ORF">ATL31_2841</name>
</gene>
<evidence type="ECO:0000256" key="9">
    <source>
        <dbReference type="SAM" id="Phobius"/>
    </source>
</evidence>
<keyword evidence="13" id="KW-1185">Reference proteome</keyword>
<comment type="catalytic activity">
    <reaction evidence="1">
        <text>ATP + protein L-histidine = ADP + protein N-phospho-L-histidine.</text>
        <dbReference type="EC" id="2.7.13.3"/>
    </reaction>
</comment>
<evidence type="ECO:0000256" key="5">
    <source>
        <dbReference type="ARBA" id="ARBA00022741"/>
    </source>
</evidence>
<protein>
    <recommendedName>
        <fullName evidence="2">histidine kinase</fullName>
        <ecNumber evidence="2">2.7.13.3</ecNumber>
    </recommendedName>
</protein>
<feature type="transmembrane region" description="Helical" evidence="9">
    <location>
        <begin position="36"/>
        <end position="56"/>
    </location>
</feature>
<evidence type="ECO:0000256" key="10">
    <source>
        <dbReference type="SAM" id="SignalP"/>
    </source>
</evidence>
<dbReference type="AlphaFoldDB" id="A0A2N3YMF6"/>
<sequence>MTRPLVVGAASTLVAGALAAATLTAAGEGMGPSMTAYVLVIVALALVPLAAGWFLLRHDPHHLVGGLLCFLAVSPLVVAAGDGWAAAVARHREVPVNDLLVALSQGSWMLLYVPAALLVLLFPDGRLVGPRWRCVLYGLLAVPVAWILLLAVQPERFPPPYTSSRHVLGALPASWAAVAEPLAVGLPLALLVLLMGAVAAPVVRHRHGDERVRRQVRAFTLGAAGLPVSLLLCWFSYLVLGVPDLVLVGLVITWLAIPGATVTAVVRHDLYGVDRALSATATYAVLSALALACATAVGVALGALLGQGHPVVSAAVAALSLLAVLPLRRPVTAVIDRVAYPRRHRLRQAVDDLARRVHQEGADPTGLESVLREALDDPSLRVFYSLTSDGSVVDRDGVVAPLPQDAVPLFTSGHTVAAYVTSTVVEPALLHEATRTASPLAELARARLLADLARRDAEASRARLQRAGYEERRRLERDLHDGAQQRLVSLGMSLRVAQRHLGRDSGGVDAVLDRAVAELGTAVAELRQLAHGIRPSCLDDGLAPALAGLTATAPLPILLDVDDIPLPDDIVATAYFVVVEAVTNAVKHSAAGRVVVRVRRQHEVLEVEVTDDGVGGADPGGSGLAGMADRVAAAAGAVTVVSPRGQGTSVRAVLPCAS</sequence>
<dbReference type="InterPro" id="IPR011712">
    <property type="entry name" value="Sig_transdc_His_kin_sub3_dim/P"/>
</dbReference>
<evidence type="ECO:0000256" key="6">
    <source>
        <dbReference type="ARBA" id="ARBA00022777"/>
    </source>
</evidence>
<dbReference type="Proteomes" id="UP000233781">
    <property type="component" value="Unassembled WGS sequence"/>
</dbReference>
<evidence type="ECO:0000313" key="12">
    <source>
        <dbReference type="EMBL" id="PKW27988.1"/>
    </source>
</evidence>
<dbReference type="Gene3D" id="3.30.565.10">
    <property type="entry name" value="Histidine kinase-like ATPase, C-terminal domain"/>
    <property type="match status" value="1"/>
</dbReference>
<evidence type="ECO:0000256" key="8">
    <source>
        <dbReference type="ARBA" id="ARBA00023012"/>
    </source>
</evidence>
<dbReference type="SMART" id="SM00387">
    <property type="entry name" value="HATPase_c"/>
    <property type="match status" value="1"/>
</dbReference>
<dbReference type="GO" id="GO:0000155">
    <property type="term" value="F:phosphorelay sensor kinase activity"/>
    <property type="evidence" value="ECO:0007669"/>
    <property type="project" value="InterPro"/>
</dbReference>
<feature type="transmembrane region" description="Helical" evidence="9">
    <location>
        <begin position="173"/>
        <end position="198"/>
    </location>
</feature>
<accession>A0A2N3YMF6</accession>
<dbReference type="PANTHER" id="PTHR24421">
    <property type="entry name" value="NITRATE/NITRITE SENSOR PROTEIN NARX-RELATED"/>
    <property type="match status" value="1"/>
</dbReference>
<evidence type="ECO:0000256" key="7">
    <source>
        <dbReference type="ARBA" id="ARBA00022840"/>
    </source>
</evidence>
<feature type="transmembrane region" description="Helical" evidence="9">
    <location>
        <begin position="245"/>
        <end position="266"/>
    </location>
</feature>
<dbReference type="GO" id="GO:0016020">
    <property type="term" value="C:membrane"/>
    <property type="evidence" value="ECO:0007669"/>
    <property type="project" value="InterPro"/>
</dbReference>
<dbReference type="RefSeq" id="WP_143598402.1">
    <property type="nucleotide sequence ID" value="NZ_PJNE01000001.1"/>
</dbReference>
<dbReference type="GO" id="GO:0046983">
    <property type="term" value="F:protein dimerization activity"/>
    <property type="evidence" value="ECO:0007669"/>
    <property type="project" value="InterPro"/>
</dbReference>
<dbReference type="Pfam" id="PF02518">
    <property type="entry name" value="HATPase_c"/>
    <property type="match status" value="1"/>
</dbReference>
<keyword evidence="9" id="KW-0812">Transmembrane</keyword>
<evidence type="ECO:0000256" key="3">
    <source>
        <dbReference type="ARBA" id="ARBA00022553"/>
    </source>
</evidence>
<dbReference type="GO" id="GO:0005524">
    <property type="term" value="F:ATP binding"/>
    <property type="evidence" value="ECO:0007669"/>
    <property type="project" value="UniProtKB-KW"/>
</dbReference>
<proteinExistence type="predicted"/>
<feature type="transmembrane region" description="Helical" evidence="9">
    <location>
        <begin position="99"/>
        <end position="122"/>
    </location>
</feature>
<feature type="transmembrane region" description="Helical" evidence="9">
    <location>
        <begin position="63"/>
        <end position="87"/>
    </location>
</feature>
<comment type="caution">
    <text evidence="12">The sequence shown here is derived from an EMBL/GenBank/DDBJ whole genome shotgun (WGS) entry which is preliminary data.</text>
</comment>
<evidence type="ECO:0000259" key="11">
    <source>
        <dbReference type="SMART" id="SM00387"/>
    </source>
</evidence>
<feature type="transmembrane region" description="Helical" evidence="9">
    <location>
        <begin position="278"/>
        <end position="305"/>
    </location>
</feature>
<evidence type="ECO:0000313" key="13">
    <source>
        <dbReference type="Proteomes" id="UP000233781"/>
    </source>
</evidence>
<keyword evidence="3" id="KW-0597">Phosphoprotein</keyword>
<keyword evidence="6 12" id="KW-0418">Kinase</keyword>
<evidence type="ECO:0000256" key="2">
    <source>
        <dbReference type="ARBA" id="ARBA00012438"/>
    </source>
</evidence>
<dbReference type="OrthoDB" id="5242012at2"/>
<feature type="signal peptide" evidence="10">
    <location>
        <begin position="1"/>
        <end position="19"/>
    </location>
</feature>
<evidence type="ECO:0000256" key="1">
    <source>
        <dbReference type="ARBA" id="ARBA00000085"/>
    </source>
</evidence>
<keyword evidence="10" id="KW-0732">Signal</keyword>
<keyword evidence="9" id="KW-1133">Transmembrane helix</keyword>
<dbReference type="EMBL" id="PJNE01000001">
    <property type="protein sequence ID" value="PKW27988.1"/>
    <property type="molecule type" value="Genomic_DNA"/>
</dbReference>